<reference evidence="1" key="2">
    <citation type="journal article" date="2015" name="Data Brief">
        <title>Shoot transcriptome of the giant reed, Arundo donax.</title>
        <authorList>
            <person name="Barrero R.A."/>
            <person name="Guerrero F.D."/>
            <person name="Moolhuijzen P."/>
            <person name="Goolsby J.A."/>
            <person name="Tidwell J."/>
            <person name="Bellgard S.E."/>
            <person name="Bellgard M.I."/>
        </authorList>
    </citation>
    <scope>NUCLEOTIDE SEQUENCE</scope>
    <source>
        <tissue evidence="1">Shoot tissue taken approximately 20 cm above the soil surface</tissue>
    </source>
</reference>
<dbReference type="AlphaFoldDB" id="A0A0A9CIV7"/>
<reference evidence="1" key="1">
    <citation type="submission" date="2014-09" db="EMBL/GenBank/DDBJ databases">
        <authorList>
            <person name="Magalhaes I.L.F."/>
            <person name="Oliveira U."/>
            <person name="Santos F.R."/>
            <person name="Vidigal T.H.D.A."/>
            <person name="Brescovit A.D."/>
            <person name="Santos A.J."/>
        </authorList>
    </citation>
    <scope>NUCLEOTIDE SEQUENCE</scope>
    <source>
        <tissue evidence="1">Shoot tissue taken approximately 20 cm above the soil surface</tissue>
    </source>
</reference>
<accession>A0A0A9CIV7</accession>
<evidence type="ECO:0000313" key="1">
    <source>
        <dbReference type="EMBL" id="JAD71457.1"/>
    </source>
</evidence>
<proteinExistence type="predicted"/>
<dbReference type="EMBL" id="GBRH01226438">
    <property type="protein sequence ID" value="JAD71457.1"/>
    <property type="molecule type" value="Transcribed_RNA"/>
</dbReference>
<organism evidence="1">
    <name type="scientific">Arundo donax</name>
    <name type="common">Giant reed</name>
    <name type="synonym">Donax arundinaceus</name>
    <dbReference type="NCBI Taxonomy" id="35708"/>
    <lineage>
        <taxon>Eukaryota</taxon>
        <taxon>Viridiplantae</taxon>
        <taxon>Streptophyta</taxon>
        <taxon>Embryophyta</taxon>
        <taxon>Tracheophyta</taxon>
        <taxon>Spermatophyta</taxon>
        <taxon>Magnoliopsida</taxon>
        <taxon>Liliopsida</taxon>
        <taxon>Poales</taxon>
        <taxon>Poaceae</taxon>
        <taxon>PACMAD clade</taxon>
        <taxon>Arundinoideae</taxon>
        <taxon>Arundineae</taxon>
        <taxon>Arundo</taxon>
    </lineage>
</organism>
<protein>
    <submittedName>
        <fullName evidence="1">Uncharacterized protein</fullName>
    </submittedName>
</protein>
<sequence length="35" mass="3692">MFPSGTRFPACVFARPAPRALSAAAADADERRLAT</sequence>
<name>A0A0A9CIV7_ARUDO</name>